<keyword evidence="1" id="KW-0808">Transferase</keyword>
<evidence type="ECO:0000256" key="3">
    <source>
        <dbReference type="SAM" id="MobiDB-lite"/>
    </source>
</evidence>
<dbReference type="InterPro" id="IPR050482">
    <property type="entry name" value="Sensor_HK_TwoCompSys"/>
</dbReference>
<evidence type="ECO:0000256" key="1">
    <source>
        <dbReference type="ARBA" id="ARBA00022679"/>
    </source>
</evidence>
<sequence length="226" mass="24881">MHDTLLQSVQGLLLHFQSVADRWRSDARIQQELNTVVERAQSVLSDSRDRLQGLRRAGVGHGDLEQATRRLIQDHPFAPTTLVTVESKGPARNLRPGVFDELLHIVGEALFNAAQHAHATEVGVHLDHGRRWLTVEIRDNGVGLDAVKLAQALASGHFGMRSMVERARQIGADIEFDRHGESGTRVALRIKAAIAYAVQVDGGRSVAPSDHGKKGIERTDERPRPS</sequence>
<dbReference type="Gene3D" id="3.30.565.10">
    <property type="entry name" value="Histidine kinase-like ATPase, C-terminal domain"/>
    <property type="match status" value="1"/>
</dbReference>
<protein>
    <recommendedName>
        <fullName evidence="4">Histidine kinase/HSP90-like ATPase domain-containing protein</fullName>
    </recommendedName>
</protein>
<dbReference type="SMART" id="SM00387">
    <property type="entry name" value="HATPase_c"/>
    <property type="match status" value="1"/>
</dbReference>
<organism evidence="5 6">
    <name type="scientific">Ricinus communis</name>
    <name type="common">Castor bean</name>
    <dbReference type="NCBI Taxonomy" id="3988"/>
    <lineage>
        <taxon>Eukaryota</taxon>
        <taxon>Viridiplantae</taxon>
        <taxon>Streptophyta</taxon>
        <taxon>Embryophyta</taxon>
        <taxon>Tracheophyta</taxon>
        <taxon>Spermatophyta</taxon>
        <taxon>Magnoliopsida</taxon>
        <taxon>eudicotyledons</taxon>
        <taxon>Gunneridae</taxon>
        <taxon>Pentapetalae</taxon>
        <taxon>rosids</taxon>
        <taxon>fabids</taxon>
        <taxon>Malpighiales</taxon>
        <taxon>Euphorbiaceae</taxon>
        <taxon>Acalyphoideae</taxon>
        <taxon>Acalypheae</taxon>
        <taxon>Ricinus</taxon>
    </lineage>
</organism>
<dbReference type="InterPro" id="IPR036890">
    <property type="entry name" value="HATPase_C_sf"/>
</dbReference>
<dbReference type="SUPFAM" id="SSF55874">
    <property type="entry name" value="ATPase domain of HSP90 chaperone/DNA topoisomerase II/histidine kinase"/>
    <property type="match status" value="1"/>
</dbReference>
<dbReference type="Proteomes" id="UP000008311">
    <property type="component" value="Unassembled WGS sequence"/>
</dbReference>
<gene>
    <name evidence="5" type="ORF">RCOM_1953110</name>
</gene>
<reference evidence="6" key="1">
    <citation type="journal article" date="2010" name="Nat. Biotechnol.">
        <title>Draft genome sequence of the oilseed species Ricinus communis.</title>
        <authorList>
            <person name="Chan A.P."/>
            <person name="Crabtree J."/>
            <person name="Zhao Q."/>
            <person name="Lorenzi H."/>
            <person name="Orvis J."/>
            <person name="Puiu D."/>
            <person name="Melake-Berhan A."/>
            <person name="Jones K.M."/>
            <person name="Redman J."/>
            <person name="Chen G."/>
            <person name="Cahoon E.B."/>
            <person name="Gedil M."/>
            <person name="Stanke M."/>
            <person name="Haas B.J."/>
            <person name="Wortman J.R."/>
            <person name="Fraser-Liggett C.M."/>
            <person name="Ravel J."/>
            <person name="Rabinowicz P.D."/>
        </authorList>
    </citation>
    <scope>NUCLEOTIDE SEQUENCE [LARGE SCALE GENOMIC DNA]</scope>
    <source>
        <strain evidence="6">cv. Hale</strain>
    </source>
</reference>
<dbReference type="Pfam" id="PF02518">
    <property type="entry name" value="HATPase_c"/>
    <property type="match status" value="1"/>
</dbReference>
<feature type="region of interest" description="Disordered" evidence="3">
    <location>
        <begin position="203"/>
        <end position="226"/>
    </location>
</feature>
<keyword evidence="2" id="KW-0418">Kinase</keyword>
<dbReference type="GO" id="GO:0046983">
    <property type="term" value="F:protein dimerization activity"/>
    <property type="evidence" value="ECO:0007669"/>
    <property type="project" value="InterPro"/>
</dbReference>
<dbReference type="PANTHER" id="PTHR24421">
    <property type="entry name" value="NITRATE/NITRITE SENSOR PROTEIN NARX-RELATED"/>
    <property type="match status" value="1"/>
</dbReference>
<name>B9TJM9_RICCO</name>
<accession>B9TJM9</accession>
<evidence type="ECO:0000313" key="5">
    <source>
        <dbReference type="EMBL" id="EEF23935.1"/>
    </source>
</evidence>
<dbReference type="InterPro" id="IPR003594">
    <property type="entry name" value="HATPase_dom"/>
</dbReference>
<dbReference type="PANTHER" id="PTHR24421:SF62">
    <property type="entry name" value="SENSORY TRANSDUCTION HISTIDINE KINASE"/>
    <property type="match status" value="1"/>
</dbReference>
<dbReference type="CDD" id="cd16917">
    <property type="entry name" value="HATPase_UhpB-NarQ-NarX-like"/>
    <property type="match status" value="1"/>
</dbReference>
<evidence type="ECO:0000313" key="6">
    <source>
        <dbReference type="Proteomes" id="UP000008311"/>
    </source>
</evidence>
<dbReference type="Pfam" id="PF07730">
    <property type="entry name" value="HisKA_3"/>
    <property type="match status" value="1"/>
</dbReference>
<dbReference type="InParanoid" id="B9TJM9"/>
<keyword evidence="6" id="KW-1185">Reference proteome</keyword>
<feature type="domain" description="Histidine kinase/HSP90-like ATPase" evidence="4">
    <location>
        <begin position="97"/>
        <end position="194"/>
    </location>
</feature>
<feature type="compositionally biased region" description="Basic and acidic residues" evidence="3">
    <location>
        <begin position="210"/>
        <end position="226"/>
    </location>
</feature>
<dbReference type="GO" id="GO:0016020">
    <property type="term" value="C:membrane"/>
    <property type="evidence" value="ECO:0007669"/>
    <property type="project" value="InterPro"/>
</dbReference>
<evidence type="ECO:0000256" key="2">
    <source>
        <dbReference type="ARBA" id="ARBA00022777"/>
    </source>
</evidence>
<dbReference type="EMBL" id="EQ984132">
    <property type="protein sequence ID" value="EEF23935.1"/>
    <property type="molecule type" value="Genomic_DNA"/>
</dbReference>
<dbReference type="GO" id="GO:0000155">
    <property type="term" value="F:phosphorelay sensor kinase activity"/>
    <property type="evidence" value="ECO:0007669"/>
    <property type="project" value="InterPro"/>
</dbReference>
<dbReference type="AlphaFoldDB" id="B9TJM9"/>
<evidence type="ECO:0000259" key="4">
    <source>
        <dbReference type="SMART" id="SM00387"/>
    </source>
</evidence>
<dbReference type="InterPro" id="IPR011712">
    <property type="entry name" value="Sig_transdc_His_kin_sub3_dim/P"/>
</dbReference>
<proteinExistence type="predicted"/>